<evidence type="ECO:0000256" key="3">
    <source>
        <dbReference type="SAM" id="Phobius"/>
    </source>
</evidence>
<keyword evidence="1" id="KW-0175">Coiled coil</keyword>
<dbReference type="AlphaFoldDB" id="A0A1G1WPP3"/>
<keyword evidence="3" id="KW-0812">Transmembrane</keyword>
<protein>
    <recommendedName>
        <fullName evidence="6">Pilus assembly protein PilO</fullName>
    </recommendedName>
</protein>
<dbReference type="EMBL" id="MHCZ01000027">
    <property type="protein sequence ID" value="OGY29581.1"/>
    <property type="molecule type" value="Genomic_DNA"/>
</dbReference>
<evidence type="ECO:0008006" key="6">
    <source>
        <dbReference type="Google" id="ProtNLM"/>
    </source>
</evidence>
<feature type="transmembrane region" description="Helical" evidence="3">
    <location>
        <begin position="12"/>
        <end position="33"/>
    </location>
</feature>
<evidence type="ECO:0000313" key="5">
    <source>
        <dbReference type="Proteomes" id="UP000178068"/>
    </source>
</evidence>
<accession>A0A1G1WPP3</accession>
<dbReference type="Gene3D" id="3.30.70.60">
    <property type="match status" value="1"/>
</dbReference>
<comment type="caution">
    <text evidence="4">The sequence shown here is derived from an EMBL/GenBank/DDBJ whole genome shotgun (WGS) entry which is preliminary data.</text>
</comment>
<dbReference type="Proteomes" id="UP000178068">
    <property type="component" value="Unassembled WGS sequence"/>
</dbReference>
<evidence type="ECO:0000313" key="4">
    <source>
        <dbReference type="EMBL" id="OGY29581.1"/>
    </source>
</evidence>
<feature type="coiled-coil region" evidence="1">
    <location>
        <begin position="39"/>
        <end position="73"/>
    </location>
</feature>
<dbReference type="STRING" id="1802603.A3F35_02790"/>
<name>A0A1G1WPP3_9BACT</name>
<gene>
    <name evidence="4" type="ORF">A3F35_02790</name>
</gene>
<keyword evidence="3" id="KW-0472">Membrane</keyword>
<reference evidence="4 5" key="1">
    <citation type="journal article" date="2016" name="Nat. Commun.">
        <title>Thousands of microbial genomes shed light on interconnected biogeochemical processes in an aquifer system.</title>
        <authorList>
            <person name="Anantharaman K."/>
            <person name="Brown C.T."/>
            <person name="Hug L.A."/>
            <person name="Sharon I."/>
            <person name="Castelle C.J."/>
            <person name="Probst A.J."/>
            <person name="Thomas B.C."/>
            <person name="Singh A."/>
            <person name="Wilkins M.J."/>
            <person name="Karaoz U."/>
            <person name="Brodie E.L."/>
            <person name="Williams K.H."/>
            <person name="Hubbard S.S."/>
            <person name="Banfield J.F."/>
        </authorList>
    </citation>
    <scope>NUCLEOTIDE SEQUENCE [LARGE SCALE GENOMIC DNA]</scope>
</reference>
<proteinExistence type="predicted"/>
<dbReference type="InterPro" id="IPR014717">
    <property type="entry name" value="Transl_elong_EF1B/ribsomal_bS6"/>
</dbReference>
<keyword evidence="3" id="KW-1133">Transmembrane helix</keyword>
<organism evidence="4 5">
    <name type="scientific">Candidatus Woykebacteria bacterium RIFCSPHIGHO2_12_FULL_45_10</name>
    <dbReference type="NCBI Taxonomy" id="1802603"/>
    <lineage>
        <taxon>Bacteria</taxon>
        <taxon>Candidatus Woykeibacteriota</taxon>
    </lineage>
</organism>
<evidence type="ECO:0000256" key="1">
    <source>
        <dbReference type="SAM" id="Coils"/>
    </source>
</evidence>
<feature type="region of interest" description="Disordered" evidence="2">
    <location>
        <begin position="119"/>
        <end position="144"/>
    </location>
</feature>
<evidence type="ECO:0000256" key="2">
    <source>
        <dbReference type="SAM" id="MobiDB-lite"/>
    </source>
</evidence>
<sequence length="260" mass="28483">MNLKNLNRENLLGFVVPVLCFVVIVGLVPLIIMPQLDRIAAASKVVREKETRLNRLKTKLDLLNKIDEEALNEKVANAEITLPSGKSLAPLVEGIKKLSSDSNLILNSMKLKPGKIATDSAKKATGQAAEKANPPGSEAANSDANLPNSRFDLLFAVELKGNFESFQKFLSLVEKTKRLLIVVSFTATSTNNDSSFSLIMNAPYRNVHKDSSDTVAEDLAPETDETKEIYNRLNEDFIEYTKPVPGESCQSCTGTTNPFP</sequence>